<proteinExistence type="predicted"/>
<feature type="signal peptide" evidence="2">
    <location>
        <begin position="1"/>
        <end position="15"/>
    </location>
</feature>
<organism evidence="3">
    <name type="scientific">Coccolithus braarudii</name>
    <dbReference type="NCBI Taxonomy" id="221442"/>
    <lineage>
        <taxon>Eukaryota</taxon>
        <taxon>Haptista</taxon>
        <taxon>Haptophyta</taxon>
        <taxon>Prymnesiophyceae</taxon>
        <taxon>Coccolithales</taxon>
        <taxon>Coccolithaceae</taxon>
        <taxon>Coccolithus</taxon>
    </lineage>
</organism>
<evidence type="ECO:0000256" key="1">
    <source>
        <dbReference type="SAM" id="Phobius"/>
    </source>
</evidence>
<reference evidence="3" key="1">
    <citation type="submission" date="2021-01" db="EMBL/GenBank/DDBJ databases">
        <authorList>
            <person name="Corre E."/>
            <person name="Pelletier E."/>
            <person name="Niang G."/>
            <person name="Scheremetjew M."/>
            <person name="Finn R."/>
            <person name="Kale V."/>
            <person name="Holt S."/>
            <person name="Cochrane G."/>
            <person name="Meng A."/>
            <person name="Brown T."/>
            <person name="Cohen L."/>
        </authorList>
    </citation>
    <scope>NUCLEOTIDE SEQUENCE</scope>
    <source>
        <strain evidence="3">PLY182g</strain>
    </source>
</reference>
<keyword evidence="2" id="KW-0732">Signal</keyword>
<evidence type="ECO:0000313" key="3">
    <source>
        <dbReference type="EMBL" id="CAD8610289.1"/>
    </source>
</evidence>
<evidence type="ECO:0008006" key="4">
    <source>
        <dbReference type="Google" id="ProtNLM"/>
    </source>
</evidence>
<protein>
    <recommendedName>
        <fullName evidence="4">Saccharopine dehydrogenase-like C-terminal domain-containing protein</fullName>
    </recommendedName>
</protein>
<feature type="transmembrane region" description="Helical" evidence="1">
    <location>
        <begin position="97"/>
        <end position="121"/>
    </location>
</feature>
<dbReference type="EMBL" id="HBEY01028801">
    <property type="protein sequence ID" value="CAD8610289.1"/>
    <property type="molecule type" value="Transcribed_RNA"/>
</dbReference>
<accession>A0A7S0Q2P8</accession>
<name>A0A7S0Q2P8_9EUKA</name>
<sequence length="231" mass="24114">MTVLGMLTLVGSVRGAIGGRAFLPPSERLSALGSIFRWACLPVAWCSKNTSFVVPHIMGSITTAVAHSSASRKGFGGLVFVDRQTLPNQSEGSLANLFGLLPILGAAAVITLAALPLMLWFTLGSFVPGSMAFASRLLSSYSYSGDPESEVKLYTTGVGASGARVHSTFVCPGDAGIWCTAKLACETALFMLASKEPLPAGFITPGDMAEPLIGHLNRHGVQLSAVTEQKI</sequence>
<feature type="chain" id="PRO_5031219061" description="Saccharopine dehydrogenase-like C-terminal domain-containing protein" evidence="2">
    <location>
        <begin position="16"/>
        <end position="231"/>
    </location>
</feature>
<gene>
    <name evidence="3" type="ORF">CPEL01642_LOCUS13667</name>
</gene>
<evidence type="ECO:0000256" key="2">
    <source>
        <dbReference type="SAM" id="SignalP"/>
    </source>
</evidence>
<keyword evidence="1" id="KW-0812">Transmembrane</keyword>
<keyword evidence="1" id="KW-1133">Transmembrane helix</keyword>
<keyword evidence="1" id="KW-0472">Membrane</keyword>
<dbReference type="AlphaFoldDB" id="A0A7S0Q2P8"/>